<organism evidence="1 2">
    <name type="scientific">Phocaeicola coprocola CAG:162</name>
    <dbReference type="NCBI Taxonomy" id="1263040"/>
    <lineage>
        <taxon>Bacteria</taxon>
        <taxon>Pseudomonadati</taxon>
        <taxon>Bacteroidota</taxon>
        <taxon>Bacteroidia</taxon>
        <taxon>Bacteroidales</taxon>
        <taxon>Bacteroidaceae</taxon>
        <taxon>Phocaeicola</taxon>
    </lineage>
</organism>
<sequence>MFFKDVIGQTEAKRHLLTLVHEGRVPHAILFCGAEGTGKLPLALALTRYLCCENPGEEDACGKCPSCIKMNKLVHPDVHFAFPVIKKKAGRDTVSDDFIDVWRQQLIDSPYFSLANWLARMGAENQQAQIFVRESDEIQRKLSLKAGEGSYKIMIIWLPEKMNAECGNKLLKLLEEPPAYTIFLLVSEAPESILPTLTSRMQRFNLPPLNEEDIAGLLRTRYMLQPEDASDIAHLSAGSVLRAIENIHLGEENRLFFELFTSLMRLAYARRLKDMKAWSEQVAALGRERQKNLLAYCQRMIRENFIYNFHHSEMNYLGREEAQFASRFAPFVNERNVIGIMEELEEAGRHIEQNVNPKFVFFDFALKMIVLLKN</sequence>
<reference evidence="1" key="1">
    <citation type="submission" date="2012-11" db="EMBL/GenBank/DDBJ databases">
        <title>Dependencies among metagenomic species, viruses, plasmids and units of genetic variation.</title>
        <authorList>
            <person name="Nielsen H.B."/>
            <person name="Almeida M."/>
            <person name="Juncker A.S."/>
            <person name="Rasmussen S."/>
            <person name="Li J."/>
            <person name="Sunagawa S."/>
            <person name="Plichta D."/>
            <person name="Gautier L."/>
            <person name="Le Chatelier E."/>
            <person name="Peletier E."/>
            <person name="Bonde I."/>
            <person name="Nielsen T."/>
            <person name="Manichanh C."/>
            <person name="Arumugam M."/>
            <person name="Batto J."/>
            <person name="Santos M.B.Q.D."/>
            <person name="Blom N."/>
            <person name="Borruel N."/>
            <person name="Burgdorf K.S."/>
            <person name="Boumezbeur F."/>
            <person name="Casellas F."/>
            <person name="Dore J."/>
            <person name="Guarner F."/>
            <person name="Hansen T."/>
            <person name="Hildebrand F."/>
            <person name="Kaas R.S."/>
            <person name="Kennedy S."/>
            <person name="Kristiansen K."/>
            <person name="Kultima J.R."/>
            <person name="Leonard P."/>
            <person name="Levenez F."/>
            <person name="Lund O."/>
            <person name="Moumen B."/>
            <person name="Le Paslier D."/>
            <person name="Pons N."/>
            <person name="Pedersen O."/>
            <person name="Prifti E."/>
            <person name="Qin J."/>
            <person name="Raes J."/>
            <person name="Tap J."/>
            <person name="Tims S."/>
            <person name="Ussery D.W."/>
            <person name="Yamada T."/>
            <person name="MetaHit consortium"/>
            <person name="Renault P."/>
            <person name="Sicheritz-Ponten T."/>
            <person name="Bork P."/>
            <person name="Wang J."/>
            <person name="Brunak S."/>
            <person name="Ehrlich S.D."/>
        </authorList>
    </citation>
    <scope>NUCLEOTIDE SEQUENCE [LARGE SCALE GENOMIC DNA]</scope>
</reference>
<dbReference type="InterPro" id="IPR050238">
    <property type="entry name" value="DNA_Rep/Repair_Clamp_Loader"/>
</dbReference>
<dbReference type="Pfam" id="PF13177">
    <property type="entry name" value="DNA_pol3_delta2"/>
    <property type="match status" value="1"/>
</dbReference>
<name>R6C976_9BACT</name>
<evidence type="ECO:0000313" key="2">
    <source>
        <dbReference type="Proteomes" id="UP000018362"/>
    </source>
</evidence>
<protein>
    <submittedName>
        <fullName evidence="1">Putative DNA polymerase III delta' subunit</fullName>
    </submittedName>
</protein>
<comment type="caution">
    <text evidence="1">The sequence shown here is derived from an EMBL/GenBank/DDBJ whole genome shotgun (WGS) entry which is preliminary data.</text>
</comment>
<dbReference type="EMBL" id="CBCJ010000229">
    <property type="protein sequence ID" value="CDA73123.1"/>
    <property type="molecule type" value="Genomic_DNA"/>
</dbReference>
<dbReference type="Gene3D" id="3.40.50.300">
    <property type="entry name" value="P-loop containing nucleotide triphosphate hydrolases"/>
    <property type="match status" value="1"/>
</dbReference>
<dbReference type="AlphaFoldDB" id="R6C976"/>
<accession>R6C976</accession>
<dbReference type="PANTHER" id="PTHR11669:SF8">
    <property type="entry name" value="DNA POLYMERASE III SUBUNIT DELTA"/>
    <property type="match status" value="1"/>
</dbReference>
<evidence type="ECO:0000313" key="1">
    <source>
        <dbReference type="EMBL" id="CDA73123.1"/>
    </source>
</evidence>
<dbReference type="SUPFAM" id="SSF52540">
    <property type="entry name" value="P-loop containing nucleoside triphosphate hydrolases"/>
    <property type="match status" value="1"/>
</dbReference>
<dbReference type="Proteomes" id="UP000018362">
    <property type="component" value="Unassembled WGS sequence"/>
</dbReference>
<dbReference type="GO" id="GO:0006261">
    <property type="term" value="P:DNA-templated DNA replication"/>
    <property type="evidence" value="ECO:0007669"/>
    <property type="project" value="TreeGrafter"/>
</dbReference>
<dbReference type="PANTHER" id="PTHR11669">
    <property type="entry name" value="REPLICATION FACTOR C / DNA POLYMERASE III GAMMA-TAU SUBUNIT"/>
    <property type="match status" value="1"/>
</dbReference>
<dbReference type="InterPro" id="IPR027417">
    <property type="entry name" value="P-loop_NTPase"/>
</dbReference>
<gene>
    <name evidence="1" type="ORF">BN509_00811</name>
</gene>
<dbReference type="RefSeq" id="WP_022125305.1">
    <property type="nucleotide sequence ID" value="NZ_FR880912.1"/>
</dbReference>
<proteinExistence type="predicted"/>